<keyword evidence="3" id="KW-1185">Reference proteome</keyword>
<dbReference type="Proteomes" id="UP000266841">
    <property type="component" value="Unassembled WGS sequence"/>
</dbReference>
<name>K0T9Z6_THAOC</name>
<evidence type="ECO:0000313" key="3">
    <source>
        <dbReference type="Proteomes" id="UP000266841"/>
    </source>
</evidence>
<feature type="region of interest" description="Disordered" evidence="1">
    <location>
        <begin position="358"/>
        <end position="408"/>
    </location>
</feature>
<organism evidence="2 3">
    <name type="scientific">Thalassiosira oceanica</name>
    <name type="common">Marine diatom</name>
    <dbReference type="NCBI Taxonomy" id="159749"/>
    <lineage>
        <taxon>Eukaryota</taxon>
        <taxon>Sar</taxon>
        <taxon>Stramenopiles</taxon>
        <taxon>Ochrophyta</taxon>
        <taxon>Bacillariophyta</taxon>
        <taxon>Coscinodiscophyceae</taxon>
        <taxon>Thalassiosirophycidae</taxon>
        <taxon>Thalassiosirales</taxon>
        <taxon>Thalassiosiraceae</taxon>
        <taxon>Thalassiosira</taxon>
    </lineage>
</organism>
<reference evidence="2 3" key="1">
    <citation type="journal article" date="2012" name="Genome Biol.">
        <title>Genome and low-iron response of an oceanic diatom adapted to chronic iron limitation.</title>
        <authorList>
            <person name="Lommer M."/>
            <person name="Specht M."/>
            <person name="Roy A.S."/>
            <person name="Kraemer L."/>
            <person name="Andreson R."/>
            <person name="Gutowska M.A."/>
            <person name="Wolf J."/>
            <person name="Bergner S.V."/>
            <person name="Schilhabel M.B."/>
            <person name="Klostermeier U.C."/>
            <person name="Beiko R.G."/>
            <person name="Rosenstiel P."/>
            <person name="Hippler M."/>
            <person name="Laroche J."/>
        </authorList>
    </citation>
    <scope>NUCLEOTIDE SEQUENCE [LARGE SCALE GENOMIC DNA]</scope>
    <source>
        <strain evidence="2 3">CCMP1005</strain>
    </source>
</reference>
<proteinExistence type="predicted"/>
<sequence>MAASDDHRGIVGLDGLNNDILLRFFSSRLIQSEDMVRLALTCRRFGAKPRGVIGGLSLVDEGARQILRREVGGLKRYEREKMEEHEGEPWTKQYYELEGMFLEPEGVNLNHLWCDEAVDDYIARFEKKRLKIGTMMINGPEFHDFSDDEDSEPPSVPECNVERILRSISSIPMPNLRELQMNPSFFSESRDNIILHPSRLHWVLSGENTFKTLSIDNLYVRDQSELVALAKTFSSCTMMKELKIDQLLLCHSVKSVGVLMEALSNLQTWRKSGSSSRLMHSLGIPGKLNCDTMYVQESLSALQPTIEGIHVKQVRRFYGNDCGTLRLDSAPIRLAARANRVEVAEGLALRRVVDDGPVGGPFEEGARRQSNNMTQKVVQLSSSAQSRPCPSKLASHGFLRNGAPPPDF</sequence>
<gene>
    <name evidence="2" type="ORF">THAOC_08482</name>
</gene>
<evidence type="ECO:0000256" key="1">
    <source>
        <dbReference type="SAM" id="MobiDB-lite"/>
    </source>
</evidence>
<comment type="caution">
    <text evidence="2">The sequence shown here is derived from an EMBL/GenBank/DDBJ whole genome shotgun (WGS) entry which is preliminary data.</text>
</comment>
<dbReference type="AlphaFoldDB" id="K0T9Z6"/>
<dbReference type="EMBL" id="AGNL01008930">
    <property type="protein sequence ID" value="EJK70181.1"/>
    <property type="molecule type" value="Genomic_DNA"/>
</dbReference>
<accession>K0T9Z6</accession>
<dbReference type="eggNOG" id="ENOG502S2H7">
    <property type="taxonomic scope" value="Eukaryota"/>
</dbReference>
<feature type="compositionally biased region" description="Polar residues" evidence="1">
    <location>
        <begin position="368"/>
        <end position="388"/>
    </location>
</feature>
<protein>
    <submittedName>
        <fullName evidence="2">Uncharacterized protein</fullName>
    </submittedName>
</protein>
<evidence type="ECO:0000313" key="2">
    <source>
        <dbReference type="EMBL" id="EJK70181.1"/>
    </source>
</evidence>